<dbReference type="InterPro" id="IPR057436">
    <property type="entry name" value="5TMH_Lnb"/>
</dbReference>
<proteinExistence type="predicted"/>
<keyword evidence="1" id="KW-0812">Transmembrane</keyword>
<accession>A0ABT1QNU6</accession>
<feature type="domain" description="Lnb N-terminal periplasmic" evidence="3">
    <location>
        <begin position="50"/>
        <end position="184"/>
    </location>
</feature>
<dbReference type="EMBL" id="JANFQO010000003">
    <property type="protein sequence ID" value="MCQ4163863.1"/>
    <property type="molecule type" value="Genomic_DNA"/>
</dbReference>
<dbReference type="Pfam" id="PF25221">
    <property type="entry name" value="5TMH_Lnb"/>
    <property type="match status" value="1"/>
</dbReference>
<feature type="transmembrane region" description="Helical" evidence="1">
    <location>
        <begin position="415"/>
        <end position="433"/>
    </location>
</feature>
<evidence type="ECO:0000313" key="6">
    <source>
        <dbReference type="Proteomes" id="UP001165498"/>
    </source>
</evidence>
<dbReference type="Proteomes" id="UP001165498">
    <property type="component" value="Unassembled WGS sequence"/>
</dbReference>
<dbReference type="RefSeq" id="WP_255911510.1">
    <property type="nucleotide sequence ID" value="NZ_JANFQO010000003.1"/>
</dbReference>
<feature type="transmembrane region" description="Helical" evidence="1">
    <location>
        <begin position="319"/>
        <end position="347"/>
    </location>
</feature>
<name>A0ABT1QNU6_9GAMM</name>
<keyword evidence="6" id="KW-1185">Reference proteome</keyword>
<evidence type="ECO:0000256" key="2">
    <source>
        <dbReference type="SAM" id="SignalP"/>
    </source>
</evidence>
<organism evidence="5 6">
    <name type="scientific">Tahibacter harae</name>
    <dbReference type="NCBI Taxonomy" id="2963937"/>
    <lineage>
        <taxon>Bacteria</taxon>
        <taxon>Pseudomonadati</taxon>
        <taxon>Pseudomonadota</taxon>
        <taxon>Gammaproteobacteria</taxon>
        <taxon>Lysobacterales</taxon>
        <taxon>Rhodanobacteraceae</taxon>
        <taxon>Tahibacter</taxon>
    </lineage>
</organism>
<feature type="transmembrane region" description="Helical" evidence="1">
    <location>
        <begin position="291"/>
        <end position="312"/>
    </location>
</feature>
<keyword evidence="1" id="KW-1133">Transmembrane helix</keyword>
<evidence type="ECO:0000259" key="3">
    <source>
        <dbReference type="Pfam" id="PF13387"/>
    </source>
</evidence>
<keyword evidence="2" id="KW-0732">Signal</keyword>
<sequence length="435" mass="48348">MRAEARRAGAALLLALLWLLAGAAAAQVQTAPAAMPDAAQGTAADAAEPGSELQIALLTVGPGEIYWERFGHNAIAVHDRRSGETLSYNYGIFDFEEADFFLNFLRGHMRYSMEVVRLEEELAYYRREGRAVLRQELDLSPRQRLALRDFLRWNLRPENAKYRYEYFTSNCSTKVRDALDKVLGGAIRRALEGRSRGYTYRLQADSLMAPIPELMLPMDLGLGPYADRRLSFWEESFIPAAFAQHLGEVQIGQDEGRPRPLVSATQELSRAAPALAAAERSFLRRHGPYPLGYALPVGAISAALALGLLLLARTQRPRAGLLFALAGIGFALVATLAGLLLLGLWSLTEHVSAWRNENLLLLNPLWLLLLPALWRTRDPDWRSRGFSRALAWLVLLSALAALALKLLPASVQDNAVWLALLLPPQLALGWRLLRR</sequence>
<feature type="transmembrane region" description="Helical" evidence="1">
    <location>
        <begin position="359"/>
        <end position="377"/>
    </location>
</feature>
<dbReference type="Pfam" id="PF13387">
    <property type="entry name" value="Lnb_N"/>
    <property type="match status" value="1"/>
</dbReference>
<evidence type="ECO:0000259" key="4">
    <source>
        <dbReference type="Pfam" id="PF25221"/>
    </source>
</evidence>
<evidence type="ECO:0000256" key="1">
    <source>
        <dbReference type="SAM" id="Phobius"/>
    </source>
</evidence>
<feature type="domain" description="Lnb-like transmembrane" evidence="4">
    <location>
        <begin position="320"/>
        <end position="403"/>
    </location>
</feature>
<keyword evidence="1" id="KW-0472">Membrane</keyword>
<comment type="caution">
    <text evidence="5">The sequence shown here is derived from an EMBL/GenBank/DDBJ whole genome shotgun (WGS) entry which is preliminary data.</text>
</comment>
<dbReference type="InterPro" id="IPR025178">
    <property type="entry name" value="Lnb_N"/>
</dbReference>
<feature type="chain" id="PRO_5046270407" evidence="2">
    <location>
        <begin position="27"/>
        <end position="435"/>
    </location>
</feature>
<gene>
    <name evidence="5" type="ORF">NM961_03985</name>
</gene>
<reference evidence="5" key="1">
    <citation type="submission" date="2022-07" db="EMBL/GenBank/DDBJ databases">
        <title>Tahibacter sp., a new gammaproteobacterium isolated from the silt sample collected at pig farm.</title>
        <authorList>
            <person name="Chen H."/>
        </authorList>
    </citation>
    <scope>NUCLEOTIDE SEQUENCE</scope>
    <source>
        <strain evidence="5">P2K</strain>
    </source>
</reference>
<evidence type="ECO:0000313" key="5">
    <source>
        <dbReference type="EMBL" id="MCQ4163863.1"/>
    </source>
</evidence>
<feature type="signal peptide" evidence="2">
    <location>
        <begin position="1"/>
        <end position="26"/>
    </location>
</feature>
<protein>
    <submittedName>
        <fullName evidence="5">DUF4105 domain-containing protein</fullName>
    </submittedName>
</protein>
<feature type="transmembrane region" description="Helical" evidence="1">
    <location>
        <begin position="389"/>
        <end position="409"/>
    </location>
</feature>